<dbReference type="RefSeq" id="WP_346106025.1">
    <property type="nucleotide sequence ID" value="NZ_BAAAMU010000022.1"/>
</dbReference>
<evidence type="ECO:0000313" key="2">
    <source>
        <dbReference type="EMBL" id="GAA1635457.1"/>
    </source>
</evidence>
<organism evidence="2 3">
    <name type="scientific">Nonomuraea maheshkhaliensis</name>
    <dbReference type="NCBI Taxonomy" id="419590"/>
    <lineage>
        <taxon>Bacteria</taxon>
        <taxon>Bacillati</taxon>
        <taxon>Actinomycetota</taxon>
        <taxon>Actinomycetes</taxon>
        <taxon>Streptosporangiales</taxon>
        <taxon>Streptosporangiaceae</taxon>
        <taxon>Nonomuraea</taxon>
    </lineage>
</organism>
<name>A0ABP4R8T8_9ACTN</name>
<protein>
    <submittedName>
        <fullName evidence="2">CAP family protein</fullName>
    </submittedName>
</protein>
<dbReference type="Pfam" id="PF00188">
    <property type="entry name" value="CAP"/>
    <property type="match status" value="1"/>
</dbReference>
<comment type="caution">
    <text evidence="2">The sequence shown here is derived from an EMBL/GenBank/DDBJ whole genome shotgun (WGS) entry which is preliminary data.</text>
</comment>
<evidence type="ECO:0000313" key="3">
    <source>
        <dbReference type="Proteomes" id="UP001500064"/>
    </source>
</evidence>
<dbReference type="InterPro" id="IPR035940">
    <property type="entry name" value="CAP_sf"/>
</dbReference>
<dbReference type="EMBL" id="BAAAMU010000022">
    <property type="protein sequence ID" value="GAA1635457.1"/>
    <property type="molecule type" value="Genomic_DNA"/>
</dbReference>
<sequence length="149" mass="15742">MAGTGTTGTRPALPDATNGEFLLQALREANAHRAGHGAPPLAMDPLLVEYAKARTADLSRHEGLRAGHEGLRAGTGESAFWSQGEEIRGAADAVASWYDDRDERDDLDRLLRPACTAMGAARVSGQGPKACETYIVFVYEPLGDGPPPA</sequence>
<evidence type="ECO:0000259" key="1">
    <source>
        <dbReference type="Pfam" id="PF00188"/>
    </source>
</evidence>
<dbReference type="SUPFAM" id="SSF55797">
    <property type="entry name" value="PR-1-like"/>
    <property type="match status" value="1"/>
</dbReference>
<keyword evidence="3" id="KW-1185">Reference proteome</keyword>
<accession>A0ABP4R8T8</accession>
<gene>
    <name evidence="2" type="ORF">GCM10009733_035720</name>
</gene>
<reference evidence="3" key="1">
    <citation type="journal article" date="2019" name="Int. J. Syst. Evol. Microbiol.">
        <title>The Global Catalogue of Microorganisms (GCM) 10K type strain sequencing project: providing services to taxonomists for standard genome sequencing and annotation.</title>
        <authorList>
            <consortium name="The Broad Institute Genomics Platform"/>
            <consortium name="The Broad Institute Genome Sequencing Center for Infectious Disease"/>
            <person name="Wu L."/>
            <person name="Ma J."/>
        </authorList>
    </citation>
    <scope>NUCLEOTIDE SEQUENCE [LARGE SCALE GENOMIC DNA]</scope>
    <source>
        <strain evidence="3">JCM 13929</strain>
    </source>
</reference>
<dbReference type="InterPro" id="IPR014044">
    <property type="entry name" value="CAP_dom"/>
</dbReference>
<dbReference type="Gene3D" id="3.40.33.10">
    <property type="entry name" value="CAP"/>
    <property type="match status" value="1"/>
</dbReference>
<proteinExistence type="predicted"/>
<feature type="domain" description="SCP" evidence="1">
    <location>
        <begin position="27"/>
        <end position="139"/>
    </location>
</feature>
<dbReference type="Proteomes" id="UP001500064">
    <property type="component" value="Unassembled WGS sequence"/>
</dbReference>